<evidence type="ECO:0000313" key="3">
    <source>
        <dbReference type="Proteomes" id="UP001165584"/>
    </source>
</evidence>
<name>A0ABT2GKY6_9MICO</name>
<dbReference type="PRINTS" id="PR00111">
    <property type="entry name" value="ABHYDROLASE"/>
</dbReference>
<accession>A0ABT2GKY6</accession>
<comment type="caution">
    <text evidence="2">The sequence shown here is derived from an EMBL/GenBank/DDBJ whole genome shotgun (WGS) entry which is preliminary data.</text>
</comment>
<dbReference type="Proteomes" id="UP001165584">
    <property type="component" value="Unassembled WGS sequence"/>
</dbReference>
<dbReference type="SUPFAM" id="SSF53474">
    <property type="entry name" value="alpha/beta-Hydrolases"/>
    <property type="match status" value="1"/>
</dbReference>
<dbReference type="Pfam" id="PF12697">
    <property type="entry name" value="Abhydrolase_6"/>
    <property type="match status" value="1"/>
</dbReference>
<dbReference type="GO" id="GO:0016787">
    <property type="term" value="F:hydrolase activity"/>
    <property type="evidence" value="ECO:0007669"/>
    <property type="project" value="UniProtKB-KW"/>
</dbReference>
<keyword evidence="2" id="KW-0378">Hydrolase</keyword>
<proteinExistence type="predicted"/>
<dbReference type="PANTHER" id="PTHR43798:SF33">
    <property type="entry name" value="HYDROLASE, PUTATIVE (AFU_ORTHOLOGUE AFUA_2G14860)-RELATED"/>
    <property type="match status" value="1"/>
</dbReference>
<gene>
    <name evidence="2" type="ORF">N1027_01960</name>
</gene>
<sequence length="264" mass="29066">MSVLERMRGSRGAGGVPLLHVAVDQGDGPVVVLLHGIASSSASWRLVVPFLAPLYRVIAIDVLGFGGSVGGPGVGFTLDEHVLALHKTIRSLRIRGRYTIVGHSLGALIAGRYAAVHRREISHVILASPPIYPDRRYIDELSHRLRVGGYLWFYRFVRSNKLTIINNAGRFSKWMPNGSMKIDEQSWLAFSKSLENCIETQTATADVAQITVPVDIVFGSRDQVIVPATVERLGAMHHVVLHEVAHTDHLIRAPLAREIARLVR</sequence>
<dbReference type="InterPro" id="IPR050266">
    <property type="entry name" value="AB_hydrolase_sf"/>
</dbReference>
<evidence type="ECO:0000313" key="2">
    <source>
        <dbReference type="EMBL" id="MCS5716892.1"/>
    </source>
</evidence>
<reference evidence="2" key="1">
    <citation type="submission" date="2022-08" db="EMBL/GenBank/DDBJ databases">
        <authorList>
            <person name="Deng Y."/>
            <person name="Han X.-F."/>
            <person name="Zhang Y.-Q."/>
        </authorList>
    </citation>
    <scope>NUCLEOTIDE SEQUENCE</scope>
    <source>
        <strain evidence="2">CPCC 205763</strain>
    </source>
</reference>
<dbReference type="EMBL" id="JANLCM010000001">
    <property type="protein sequence ID" value="MCS5716892.1"/>
    <property type="molecule type" value="Genomic_DNA"/>
</dbReference>
<dbReference type="RefSeq" id="WP_259504556.1">
    <property type="nucleotide sequence ID" value="NZ_JANLCM010000001.1"/>
</dbReference>
<protein>
    <submittedName>
        <fullName evidence="2">Alpha/beta hydrolase</fullName>
    </submittedName>
</protein>
<dbReference type="InterPro" id="IPR000073">
    <property type="entry name" value="AB_hydrolase_1"/>
</dbReference>
<feature type="domain" description="AB hydrolase-1" evidence="1">
    <location>
        <begin position="31"/>
        <end position="251"/>
    </location>
</feature>
<dbReference type="InterPro" id="IPR029058">
    <property type="entry name" value="AB_hydrolase_fold"/>
</dbReference>
<organism evidence="2 3">
    <name type="scientific">Herbiconiux aconitum</name>
    <dbReference type="NCBI Taxonomy" id="2970913"/>
    <lineage>
        <taxon>Bacteria</taxon>
        <taxon>Bacillati</taxon>
        <taxon>Actinomycetota</taxon>
        <taxon>Actinomycetes</taxon>
        <taxon>Micrococcales</taxon>
        <taxon>Microbacteriaceae</taxon>
        <taxon>Herbiconiux</taxon>
    </lineage>
</organism>
<evidence type="ECO:0000259" key="1">
    <source>
        <dbReference type="Pfam" id="PF12697"/>
    </source>
</evidence>
<dbReference type="Gene3D" id="3.40.50.1820">
    <property type="entry name" value="alpha/beta hydrolase"/>
    <property type="match status" value="1"/>
</dbReference>
<keyword evidence="3" id="KW-1185">Reference proteome</keyword>
<dbReference type="PANTHER" id="PTHR43798">
    <property type="entry name" value="MONOACYLGLYCEROL LIPASE"/>
    <property type="match status" value="1"/>
</dbReference>